<name>A0ABT0Q494_9RHOB</name>
<dbReference type="SFLD" id="SFLDG01200">
    <property type="entry name" value="SUF1.1"/>
    <property type="match status" value="1"/>
</dbReference>
<organism evidence="2 3">
    <name type="scientific">Ruegeria spongiae</name>
    <dbReference type="NCBI Taxonomy" id="2942209"/>
    <lineage>
        <taxon>Bacteria</taxon>
        <taxon>Pseudomonadati</taxon>
        <taxon>Pseudomonadota</taxon>
        <taxon>Alphaproteobacteria</taxon>
        <taxon>Rhodobacterales</taxon>
        <taxon>Roseobacteraceae</taxon>
        <taxon>Ruegeria</taxon>
    </lineage>
</organism>
<dbReference type="PANTHER" id="PTHR12289:SF41">
    <property type="entry name" value="FAILED AXON CONNECTIONS-RELATED"/>
    <property type="match status" value="1"/>
</dbReference>
<evidence type="ECO:0000313" key="2">
    <source>
        <dbReference type="EMBL" id="MCL6284686.1"/>
    </source>
</evidence>
<comment type="caution">
    <text evidence="2">The sequence shown here is derived from an EMBL/GenBank/DDBJ whole genome shotgun (WGS) entry which is preliminary data.</text>
</comment>
<reference evidence="2" key="1">
    <citation type="submission" date="2022-05" db="EMBL/GenBank/DDBJ databases">
        <authorList>
            <person name="Park J.-S."/>
        </authorList>
    </citation>
    <scope>NUCLEOTIDE SEQUENCE</scope>
    <source>
        <strain evidence="2">2012CJ41-6</strain>
    </source>
</reference>
<dbReference type="SFLD" id="SFLDS00019">
    <property type="entry name" value="Glutathione_Transferase_(cytos"/>
    <property type="match status" value="1"/>
</dbReference>
<feature type="domain" description="Thioredoxin-like fold" evidence="1">
    <location>
        <begin position="18"/>
        <end position="113"/>
    </location>
</feature>
<dbReference type="InterPro" id="IPR036249">
    <property type="entry name" value="Thioredoxin-like_sf"/>
</dbReference>
<dbReference type="Proteomes" id="UP001203880">
    <property type="component" value="Unassembled WGS sequence"/>
</dbReference>
<dbReference type="InterPro" id="IPR026928">
    <property type="entry name" value="FAX/IsoI-like"/>
</dbReference>
<dbReference type="CDD" id="cd03193">
    <property type="entry name" value="GST_C_Metaxin"/>
    <property type="match status" value="1"/>
</dbReference>
<accession>A0ABT0Q494</accession>
<dbReference type="Pfam" id="PF17172">
    <property type="entry name" value="GST_N_4"/>
    <property type="match status" value="1"/>
</dbReference>
<sequence>MLILLTYPAAFGQFSASPFCVKAAYMLHLSGQRWQRSDLLNPGKMPHRKLPVLRTPERLLPDSDGIRAWLEAQGTDFDAGLSDVQKGQSRALCRMAEDHLYFHIVLDRWGNDQVWPILRDAFFHEVPALIRGPVSRAIRKSVLKGLDSQGVSRFSETERLDRVEQDLQAISAFLADRPFLLGEAPSSADLSVAPILGAMRATPIDTKLRLRIANDPLLAGYVDRVDQTIGLP</sequence>
<dbReference type="InterPro" id="IPR012336">
    <property type="entry name" value="Thioredoxin-like_fold"/>
</dbReference>
<dbReference type="EMBL" id="JAMFMB010000017">
    <property type="protein sequence ID" value="MCL6284686.1"/>
    <property type="molecule type" value="Genomic_DNA"/>
</dbReference>
<dbReference type="PANTHER" id="PTHR12289">
    <property type="entry name" value="METAXIN RELATED"/>
    <property type="match status" value="1"/>
</dbReference>
<keyword evidence="3" id="KW-1185">Reference proteome</keyword>
<dbReference type="Gene3D" id="1.20.1050.10">
    <property type="match status" value="1"/>
</dbReference>
<dbReference type="Pfam" id="PF13410">
    <property type="entry name" value="GST_C_2"/>
    <property type="match status" value="1"/>
</dbReference>
<dbReference type="InterPro" id="IPR036282">
    <property type="entry name" value="Glutathione-S-Trfase_C_sf"/>
</dbReference>
<dbReference type="InterPro" id="IPR040079">
    <property type="entry name" value="Glutathione_S-Trfase"/>
</dbReference>
<dbReference type="InterPro" id="IPR050931">
    <property type="entry name" value="Mito_Protein_Transport_Metaxin"/>
</dbReference>
<protein>
    <submittedName>
        <fullName evidence="2">Glutathione S-transferase family protein</fullName>
    </submittedName>
</protein>
<proteinExistence type="predicted"/>
<gene>
    <name evidence="2" type="ORF">M3P21_14205</name>
</gene>
<dbReference type="RefSeq" id="WP_249710793.1">
    <property type="nucleotide sequence ID" value="NZ_JAMFMB010000017.1"/>
</dbReference>
<dbReference type="SFLD" id="SFLDG01180">
    <property type="entry name" value="SUF1"/>
    <property type="match status" value="1"/>
</dbReference>
<evidence type="ECO:0000313" key="3">
    <source>
        <dbReference type="Proteomes" id="UP001203880"/>
    </source>
</evidence>
<evidence type="ECO:0000259" key="1">
    <source>
        <dbReference type="Pfam" id="PF17172"/>
    </source>
</evidence>
<dbReference type="SUPFAM" id="SSF47616">
    <property type="entry name" value="GST C-terminal domain-like"/>
    <property type="match status" value="1"/>
</dbReference>
<dbReference type="SUPFAM" id="SSF52833">
    <property type="entry name" value="Thioredoxin-like"/>
    <property type="match status" value="1"/>
</dbReference>